<evidence type="ECO:0000313" key="3">
    <source>
        <dbReference type="EMBL" id="KAL0949756.1"/>
    </source>
</evidence>
<feature type="compositionally biased region" description="Basic and acidic residues" evidence="1">
    <location>
        <begin position="118"/>
        <end position="130"/>
    </location>
</feature>
<organism evidence="3 4">
    <name type="scientific">Hohenbuehelia grisea</name>
    <dbReference type="NCBI Taxonomy" id="104357"/>
    <lineage>
        <taxon>Eukaryota</taxon>
        <taxon>Fungi</taxon>
        <taxon>Dikarya</taxon>
        <taxon>Basidiomycota</taxon>
        <taxon>Agaricomycotina</taxon>
        <taxon>Agaricomycetes</taxon>
        <taxon>Agaricomycetidae</taxon>
        <taxon>Agaricales</taxon>
        <taxon>Pleurotineae</taxon>
        <taxon>Pleurotaceae</taxon>
        <taxon>Hohenbuehelia</taxon>
    </lineage>
</organism>
<dbReference type="Proteomes" id="UP001556367">
    <property type="component" value="Unassembled WGS sequence"/>
</dbReference>
<dbReference type="Pfam" id="PF09282">
    <property type="entry name" value="Mago-bind"/>
    <property type="match status" value="1"/>
</dbReference>
<feature type="compositionally biased region" description="Acidic residues" evidence="1">
    <location>
        <begin position="131"/>
        <end position="140"/>
    </location>
</feature>
<feature type="region of interest" description="Disordered" evidence="1">
    <location>
        <begin position="43"/>
        <end position="186"/>
    </location>
</feature>
<evidence type="ECO:0000256" key="1">
    <source>
        <dbReference type="SAM" id="MobiDB-lite"/>
    </source>
</evidence>
<sequence length="186" mass="20296">MARPPLNPDKTLAGITVDPHTLERVIPESRRADGSVRKQLKIRPGFTPQEDVRRFRGSRQQQMDANALPKGHIIGWVPPTNSKPGAYAFPALGKSTSASTGEKPLSKAAKKNLKRKEKREDKRADAVKDNWDDDDDDDDDKSSAKPTSAKANDSAIANSAAKDTPPSDLSTETSVLEKELEKLNVA</sequence>
<dbReference type="PANTHER" id="PTHR22959:SF0">
    <property type="entry name" value="PARTNER OF Y14 AND MAGO"/>
    <property type="match status" value="1"/>
</dbReference>
<keyword evidence="4" id="KW-1185">Reference proteome</keyword>
<feature type="compositionally biased region" description="Polar residues" evidence="1">
    <location>
        <begin position="144"/>
        <end position="157"/>
    </location>
</feature>
<evidence type="ECO:0000313" key="4">
    <source>
        <dbReference type="Proteomes" id="UP001556367"/>
    </source>
</evidence>
<gene>
    <name evidence="3" type="ORF">HGRIS_009794</name>
</gene>
<dbReference type="SMART" id="SM01273">
    <property type="entry name" value="Mago-bind"/>
    <property type="match status" value="1"/>
</dbReference>
<name>A0ABR3J284_9AGAR</name>
<proteinExistence type="predicted"/>
<reference evidence="4" key="1">
    <citation type="submission" date="2024-06" db="EMBL/GenBank/DDBJ databases">
        <title>Multi-omics analyses provide insights into the biosynthesis of the anticancer antibiotic pleurotin in Hohenbuehelia grisea.</title>
        <authorList>
            <person name="Weaver J.A."/>
            <person name="Alberti F."/>
        </authorList>
    </citation>
    <scope>NUCLEOTIDE SEQUENCE [LARGE SCALE GENOMIC DNA]</scope>
    <source>
        <strain evidence="4">T-177</strain>
    </source>
</reference>
<dbReference type="PANTHER" id="PTHR22959">
    <property type="entry name" value="PYM PROTEIN"/>
    <property type="match status" value="1"/>
</dbReference>
<dbReference type="SUPFAM" id="SSF101931">
    <property type="entry name" value="Pym (Within the bgcn gene intron protein, WIBG), N-terminal domain"/>
    <property type="match status" value="1"/>
</dbReference>
<evidence type="ECO:0000259" key="2">
    <source>
        <dbReference type="SMART" id="SM01273"/>
    </source>
</evidence>
<dbReference type="InterPro" id="IPR036348">
    <property type="entry name" value="WIBG_N_sf"/>
</dbReference>
<feature type="domain" description="WIBG Mago-binding" evidence="2">
    <location>
        <begin position="22"/>
        <end position="48"/>
    </location>
</feature>
<dbReference type="InterPro" id="IPR015362">
    <property type="entry name" value="WIBG_mago-bd"/>
</dbReference>
<protein>
    <recommendedName>
        <fullName evidence="2">WIBG Mago-binding domain-containing protein</fullName>
    </recommendedName>
</protein>
<comment type="caution">
    <text evidence="3">The sequence shown here is derived from an EMBL/GenBank/DDBJ whole genome shotgun (WGS) entry which is preliminary data.</text>
</comment>
<dbReference type="InterPro" id="IPR039333">
    <property type="entry name" value="PYM1"/>
</dbReference>
<dbReference type="EMBL" id="JASNQZ010000012">
    <property type="protein sequence ID" value="KAL0949756.1"/>
    <property type="molecule type" value="Genomic_DNA"/>
</dbReference>
<feature type="compositionally biased region" description="Basic residues" evidence="1">
    <location>
        <begin position="108"/>
        <end position="117"/>
    </location>
</feature>
<accession>A0ABR3J284</accession>
<feature type="compositionally biased region" description="Basic and acidic residues" evidence="1">
    <location>
        <begin position="175"/>
        <end position="186"/>
    </location>
</feature>